<evidence type="ECO:0000256" key="1">
    <source>
        <dbReference type="SAM" id="MobiDB-lite"/>
    </source>
</evidence>
<proteinExistence type="predicted"/>
<comment type="caution">
    <text evidence="2">The sequence shown here is derived from an EMBL/GenBank/DDBJ whole genome shotgun (WGS) entry which is preliminary data.</text>
</comment>
<gene>
    <name evidence="2" type="ORF">D0859_05615</name>
</gene>
<feature type="region of interest" description="Disordered" evidence="1">
    <location>
        <begin position="1"/>
        <end position="70"/>
    </location>
</feature>
<organism evidence="2 3">
    <name type="scientific">Hortaea werneckii</name>
    <name type="common">Black yeast</name>
    <name type="synonym">Cladosporium werneckii</name>
    <dbReference type="NCBI Taxonomy" id="91943"/>
    <lineage>
        <taxon>Eukaryota</taxon>
        <taxon>Fungi</taxon>
        <taxon>Dikarya</taxon>
        <taxon>Ascomycota</taxon>
        <taxon>Pezizomycotina</taxon>
        <taxon>Dothideomycetes</taxon>
        <taxon>Dothideomycetidae</taxon>
        <taxon>Mycosphaerellales</taxon>
        <taxon>Teratosphaeriaceae</taxon>
        <taxon>Hortaea</taxon>
    </lineage>
</organism>
<feature type="compositionally biased region" description="Basic and acidic residues" evidence="1">
    <location>
        <begin position="1"/>
        <end position="36"/>
    </location>
</feature>
<reference evidence="2 3" key="1">
    <citation type="journal article" date="2018" name="BMC Genomics">
        <title>Genomic evidence for intraspecific hybridization in a clonal and extremely halotolerant yeast.</title>
        <authorList>
            <person name="Gostincar C."/>
            <person name="Stajich J.E."/>
            <person name="Zupancic J."/>
            <person name="Zalar P."/>
            <person name="Gunde-Cimerman N."/>
        </authorList>
    </citation>
    <scope>NUCLEOTIDE SEQUENCE [LARGE SCALE GENOMIC DNA]</scope>
    <source>
        <strain evidence="2 3">EXF-120</strain>
    </source>
</reference>
<sequence>MAQNRDLVEEAHPREDAEADPEPVKQRTVEQQKKQDNIVAQNKRLNGEESNRSRSQSRRARRKRIEKMQDDGKFMKTNSLPALEEADANQELQAMGPFERIGPDSTSMDGPVTMARAERGEIPVRGTHPGQPYYMKPKQEASSELKDTDGLKLSLEANLDIEIELKASIRGDLTLSLLPCAQRYPRTPHHCSAVPLLYPMIPLPCHAVEIESHLSPSGKGIQVQEEKTPNLPALPSSLPCKHQHQHQHQHKQLQNSEEENNLLRHTPESNCWQRMIREE</sequence>
<dbReference type="Proteomes" id="UP000281677">
    <property type="component" value="Unassembled WGS sequence"/>
</dbReference>
<evidence type="ECO:0000313" key="2">
    <source>
        <dbReference type="EMBL" id="RMZ30304.1"/>
    </source>
</evidence>
<accession>A0A3M7IXT1</accession>
<dbReference type="OrthoDB" id="2279190at2759"/>
<evidence type="ECO:0000313" key="3">
    <source>
        <dbReference type="Proteomes" id="UP000281677"/>
    </source>
</evidence>
<protein>
    <submittedName>
        <fullName evidence="2">Uncharacterized protein</fullName>
    </submittedName>
</protein>
<dbReference type="EMBL" id="QWIT01000135">
    <property type="protein sequence ID" value="RMZ30304.1"/>
    <property type="molecule type" value="Genomic_DNA"/>
</dbReference>
<feature type="compositionally biased region" description="Basic residues" evidence="1">
    <location>
        <begin position="241"/>
        <end position="251"/>
    </location>
</feature>
<dbReference type="VEuPathDB" id="FungiDB:BTJ68_01428"/>
<dbReference type="PANTHER" id="PTHR35587">
    <property type="entry name" value="EXPRESSED PROTEIN"/>
    <property type="match status" value="1"/>
</dbReference>
<name>A0A3M7IXT1_HORWE</name>
<feature type="compositionally biased region" description="Basic residues" evidence="1">
    <location>
        <begin position="55"/>
        <end position="65"/>
    </location>
</feature>
<dbReference type="PANTHER" id="PTHR35587:SF6">
    <property type="entry name" value="BZIP DOMAIN-CONTAINING PROTEIN"/>
    <property type="match status" value="1"/>
</dbReference>
<dbReference type="AlphaFoldDB" id="A0A3M7IXT1"/>
<feature type="region of interest" description="Disordered" evidence="1">
    <location>
        <begin position="216"/>
        <end position="266"/>
    </location>
</feature>